<proteinExistence type="predicted"/>
<dbReference type="InterPro" id="IPR015590">
    <property type="entry name" value="Aldehyde_DH_dom"/>
</dbReference>
<dbReference type="WBParaSite" id="ACRNAN_scaffold5178.g30823.t1">
    <property type="protein sequence ID" value="ACRNAN_scaffold5178.g30823.t1"/>
    <property type="gene ID" value="ACRNAN_scaffold5178.g30823"/>
</dbReference>
<dbReference type="GO" id="GO:0016491">
    <property type="term" value="F:oxidoreductase activity"/>
    <property type="evidence" value="ECO:0007669"/>
    <property type="project" value="InterPro"/>
</dbReference>
<sequence length="110" mass="12445">MSPNIPDPIPVWEQAPKYTKIFINNEWHDAINGKTFATTNPTTGKKICNVQAGEKEDVDKAVKAAAEAFKLGSPWRTMDAKDRGRLLNKLADLMERDQVYLAVRIVKFEK</sequence>
<dbReference type="InterPro" id="IPR016162">
    <property type="entry name" value="Ald_DH_N"/>
</dbReference>
<reference evidence="3" key="1">
    <citation type="submission" date="2022-11" db="UniProtKB">
        <authorList>
            <consortium name="WormBaseParasite"/>
        </authorList>
    </citation>
    <scope>IDENTIFICATION</scope>
</reference>
<evidence type="ECO:0000313" key="2">
    <source>
        <dbReference type="Proteomes" id="UP000887540"/>
    </source>
</evidence>
<evidence type="ECO:0000313" key="3">
    <source>
        <dbReference type="WBParaSite" id="ACRNAN_scaffold5178.g30823.t1"/>
    </source>
</evidence>
<name>A0A914E3I7_9BILA</name>
<dbReference type="Proteomes" id="UP000887540">
    <property type="component" value="Unplaced"/>
</dbReference>
<dbReference type="SUPFAM" id="SSF53720">
    <property type="entry name" value="ALDH-like"/>
    <property type="match status" value="1"/>
</dbReference>
<evidence type="ECO:0000259" key="1">
    <source>
        <dbReference type="Pfam" id="PF00171"/>
    </source>
</evidence>
<dbReference type="PANTHER" id="PTHR11699">
    <property type="entry name" value="ALDEHYDE DEHYDROGENASE-RELATED"/>
    <property type="match status" value="1"/>
</dbReference>
<dbReference type="InterPro" id="IPR016161">
    <property type="entry name" value="Ald_DH/histidinol_DH"/>
</dbReference>
<organism evidence="2 3">
    <name type="scientific">Acrobeloides nanus</name>
    <dbReference type="NCBI Taxonomy" id="290746"/>
    <lineage>
        <taxon>Eukaryota</taxon>
        <taxon>Metazoa</taxon>
        <taxon>Ecdysozoa</taxon>
        <taxon>Nematoda</taxon>
        <taxon>Chromadorea</taxon>
        <taxon>Rhabditida</taxon>
        <taxon>Tylenchina</taxon>
        <taxon>Cephalobomorpha</taxon>
        <taxon>Cephaloboidea</taxon>
        <taxon>Cephalobidae</taxon>
        <taxon>Acrobeloides</taxon>
    </lineage>
</organism>
<feature type="domain" description="Aldehyde dehydrogenase" evidence="1">
    <location>
        <begin position="29"/>
        <end position="103"/>
    </location>
</feature>
<accession>A0A914E3I7</accession>
<dbReference type="AlphaFoldDB" id="A0A914E3I7"/>
<protein>
    <submittedName>
        <fullName evidence="3">Aldehyde dehydrogenase domain-containing protein</fullName>
    </submittedName>
</protein>
<keyword evidence="2" id="KW-1185">Reference proteome</keyword>
<dbReference type="Gene3D" id="3.40.605.10">
    <property type="entry name" value="Aldehyde Dehydrogenase, Chain A, domain 1"/>
    <property type="match status" value="1"/>
</dbReference>
<dbReference type="Pfam" id="PF00171">
    <property type="entry name" value="Aldedh"/>
    <property type="match status" value="1"/>
</dbReference>